<keyword evidence="3 9" id="KW-0812">Transmembrane</keyword>
<dbReference type="InterPro" id="IPR029962">
    <property type="entry name" value="TBL"/>
</dbReference>
<dbReference type="AlphaFoldDB" id="A0AAX6DY07"/>
<feature type="region of interest" description="Disordered" evidence="8">
    <location>
        <begin position="116"/>
        <end position="187"/>
    </location>
</feature>
<dbReference type="GO" id="GO:0000139">
    <property type="term" value="C:Golgi membrane"/>
    <property type="evidence" value="ECO:0007669"/>
    <property type="project" value="UniProtKB-SubCell"/>
</dbReference>
<feature type="compositionally biased region" description="Low complexity" evidence="8">
    <location>
        <begin position="247"/>
        <end position="270"/>
    </location>
</feature>
<feature type="domain" description="Trichome birefringence-like N-terminal" evidence="11">
    <location>
        <begin position="450"/>
        <end position="502"/>
    </location>
</feature>
<comment type="subcellular location">
    <subcellularLocation>
        <location evidence="1">Golgi apparatus membrane</location>
        <topology evidence="1">Single-pass type II membrane protein</topology>
    </subcellularLocation>
</comment>
<feature type="compositionally biased region" description="Low complexity" evidence="8">
    <location>
        <begin position="311"/>
        <end position="363"/>
    </location>
</feature>
<dbReference type="Pfam" id="PF13839">
    <property type="entry name" value="PC-Esterase"/>
    <property type="match status" value="1"/>
</dbReference>
<evidence type="ECO:0000256" key="9">
    <source>
        <dbReference type="SAM" id="Phobius"/>
    </source>
</evidence>
<evidence type="ECO:0000256" key="7">
    <source>
        <dbReference type="ARBA" id="ARBA00023136"/>
    </source>
</evidence>
<feature type="transmembrane region" description="Helical" evidence="9">
    <location>
        <begin position="48"/>
        <end position="66"/>
    </location>
</feature>
<dbReference type="EMBL" id="JANAVB010041219">
    <property type="protein sequence ID" value="KAJ6796672.1"/>
    <property type="molecule type" value="Genomic_DNA"/>
</dbReference>
<feature type="region of interest" description="Disordered" evidence="8">
    <location>
        <begin position="202"/>
        <end position="439"/>
    </location>
</feature>
<feature type="compositionally biased region" description="Polar residues" evidence="8">
    <location>
        <begin position="425"/>
        <end position="439"/>
    </location>
</feature>
<feature type="compositionally biased region" description="Low complexity" evidence="8">
    <location>
        <begin position="370"/>
        <end position="424"/>
    </location>
</feature>
<keyword evidence="5 9" id="KW-1133">Transmembrane helix</keyword>
<feature type="compositionally biased region" description="Gly residues" evidence="8">
    <location>
        <begin position="203"/>
        <end position="214"/>
    </location>
</feature>
<feature type="compositionally biased region" description="Basic and acidic residues" evidence="8">
    <location>
        <begin position="216"/>
        <end position="233"/>
    </location>
</feature>
<evidence type="ECO:0000313" key="12">
    <source>
        <dbReference type="EMBL" id="KAJ6796672.1"/>
    </source>
</evidence>
<dbReference type="Pfam" id="PF14416">
    <property type="entry name" value="PMR5N"/>
    <property type="match status" value="1"/>
</dbReference>
<comment type="caution">
    <text evidence="12">The sequence shown here is derived from an EMBL/GenBank/DDBJ whole genome shotgun (WGS) entry which is preliminary data.</text>
</comment>
<name>A0AAX6DY07_IRIPA</name>
<organism evidence="12 13">
    <name type="scientific">Iris pallida</name>
    <name type="common">Sweet iris</name>
    <dbReference type="NCBI Taxonomy" id="29817"/>
    <lineage>
        <taxon>Eukaryota</taxon>
        <taxon>Viridiplantae</taxon>
        <taxon>Streptophyta</taxon>
        <taxon>Embryophyta</taxon>
        <taxon>Tracheophyta</taxon>
        <taxon>Spermatophyta</taxon>
        <taxon>Magnoliopsida</taxon>
        <taxon>Liliopsida</taxon>
        <taxon>Asparagales</taxon>
        <taxon>Iridaceae</taxon>
        <taxon>Iridoideae</taxon>
        <taxon>Irideae</taxon>
        <taxon>Iris</taxon>
    </lineage>
</organism>
<accession>A0AAX6DY07</accession>
<keyword evidence="6" id="KW-0333">Golgi apparatus</keyword>
<evidence type="ECO:0000259" key="10">
    <source>
        <dbReference type="Pfam" id="PF13839"/>
    </source>
</evidence>
<evidence type="ECO:0000256" key="2">
    <source>
        <dbReference type="ARBA" id="ARBA00007727"/>
    </source>
</evidence>
<evidence type="ECO:0000256" key="1">
    <source>
        <dbReference type="ARBA" id="ARBA00004323"/>
    </source>
</evidence>
<feature type="compositionally biased region" description="Gly residues" evidence="8">
    <location>
        <begin position="139"/>
        <end position="171"/>
    </location>
</feature>
<evidence type="ECO:0000256" key="6">
    <source>
        <dbReference type="ARBA" id="ARBA00023034"/>
    </source>
</evidence>
<keyword evidence="4" id="KW-0735">Signal-anchor</keyword>
<keyword evidence="13" id="KW-1185">Reference proteome</keyword>
<reference evidence="12" key="1">
    <citation type="journal article" date="2023" name="GigaByte">
        <title>Genome assembly of the bearded iris, Iris pallida Lam.</title>
        <authorList>
            <person name="Bruccoleri R.E."/>
            <person name="Oakeley E.J."/>
            <person name="Faust A.M.E."/>
            <person name="Altorfer M."/>
            <person name="Dessus-Babus S."/>
            <person name="Burckhardt D."/>
            <person name="Oertli M."/>
            <person name="Naumann U."/>
            <person name="Petersen F."/>
            <person name="Wong J."/>
        </authorList>
    </citation>
    <scope>NUCLEOTIDE SEQUENCE</scope>
    <source>
        <strain evidence="12">GSM-AAB239-AS_SAM_17_03QT</strain>
    </source>
</reference>
<gene>
    <name evidence="12" type="ORF">M6B38_219685</name>
</gene>
<dbReference type="Proteomes" id="UP001140949">
    <property type="component" value="Unassembled WGS sequence"/>
</dbReference>
<feature type="compositionally biased region" description="Low complexity" evidence="8">
    <location>
        <begin position="277"/>
        <end position="289"/>
    </location>
</feature>
<dbReference type="InterPro" id="IPR025846">
    <property type="entry name" value="TBL_N"/>
</dbReference>
<evidence type="ECO:0000256" key="5">
    <source>
        <dbReference type="ARBA" id="ARBA00022989"/>
    </source>
</evidence>
<evidence type="ECO:0000256" key="8">
    <source>
        <dbReference type="SAM" id="MobiDB-lite"/>
    </source>
</evidence>
<dbReference type="InterPro" id="IPR026057">
    <property type="entry name" value="TBL_C"/>
</dbReference>
<sequence length="798" mass="84843">MRTDRLSSSSSVLITLSLSLPRMKKNSIDSDLKALISIAKAPRRRTRVFAYGFLFAFVACTAFLAFNPSTSSASSPWFNNLFTSSSSSSSLAKSIAPYKSQVSSLLSRFFPNSTGTPISAGDPDGGGRGPSKGAILGTGSVGNGTGGSRKVGAGSGDGSSKGTILGSGSGGNRTASGVPGSLQNGSGAGLEKNVALAKNQTGVGAGVQKGGGSGVPRKESGDLRKGENFKAKDQNGSGSGLQTNVEGTKATKGSSKSSDSLGTPVSSSNGSDKKSDNSATSASSSNGNSKKSDSSAKPTASSNVNGKKSDSSATSVSSSNGNGKKSDSSATSVSSSNSNNKQSDSSASSAPSSNGNGNKSDSSATTPVLSSNNGNGKKSDSSATPASSRSSSGKQLESSGSPASSSNGNAKKSDSSATPAASSSGNGKTSGISASGGSKTSDKWIEDMVGCDIFEGHWVKDDSYPLYSEGSCPHIDEPFDCFLNGRPDRNYQKLRWKPNGCNIPRLNATDMLERLRGKRLVFVGDSLNRNMWESLVCVLKNSVKDKKKVFEASGKHEFRTEGSYSFLFKDYGATVEFFRSPFLVQEWEMHNGNATKETLRLDIIERSSSKYKDAHVIIFNTGHWWTHEKTAKGKDYYQEGNRVYSELNVVDAFHKALNTWAKWVDTNVNPEKSLVFFRGYSASHFSGGQWNSGGACDRETEPIKNEKYLSSYPPKMSILESVIKGMKIPVSYLNITRMTDYRKDAHPSVYRKQNLTEEERKDPERFQDCSHWCLPGVPDSWNELLYAQLIIKQYQMAQ</sequence>
<evidence type="ECO:0000313" key="13">
    <source>
        <dbReference type="Proteomes" id="UP001140949"/>
    </source>
</evidence>
<protein>
    <submittedName>
        <fullName evidence="12">Protein trichome birefringence-like</fullName>
    </submittedName>
</protein>
<keyword evidence="7 9" id="KW-0472">Membrane</keyword>
<evidence type="ECO:0000256" key="3">
    <source>
        <dbReference type="ARBA" id="ARBA00022692"/>
    </source>
</evidence>
<dbReference type="PANTHER" id="PTHR32285">
    <property type="entry name" value="PROTEIN TRICHOME BIREFRINGENCE-LIKE 9-RELATED"/>
    <property type="match status" value="1"/>
</dbReference>
<proteinExistence type="inferred from homology"/>
<feature type="domain" description="Trichome birefringence-like C-terminal" evidence="10">
    <location>
        <begin position="503"/>
        <end position="787"/>
    </location>
</feature>
<comment type="similarity">
    <text evidence="2">Belongs to the PC-esterase family. TBL subfamily.</text>
</comment>
<dbReference type="GO" id="GO:1990538">
    <property type="term" value="F:xylan O-acetyltransferase activity"/>
    <property type="evidence" value="ECO:0007669"/>
    <property type="project" value="UniProtKB-ARBA"/>
</dbReference>
<reference evidence="12" key="2">
    <citation type="submission" date="2023-04" db="EMBL/GenBank/DDBJ databases">
        <authorList>
            <person name="Bruccoleri R.E."/>
            <person name="Oakeley E.J."/>
            <person name="Faust A.-M."/>
            <person name="Dessus-Babus S."/>
            <person name="Altorfer M."/>
            <person name="Burckhardt D."/>
            <person name="Oertli M."/>
            <person name="Naumann U."/>
            <person name="Petersen F."/>
            <person name="Wong J."/>
        </authorList>
    </citation>
    <scope>NUCLEOTIDE SEQUENCE</scope>
    <source>
        <strain evidence="12">GSM-AAB239-AS_SAM_17_03QT</strain>
        <tissue evidence="12">Leaf</tissue>
    </source>
</reference>
<dbReference type="PANTHER" id="PTHR32285:SF22">
    <property type="entry name" value="PROTEIN TRICHOME BIREFRINGENCE"/>
    <property type="match status" value="1"/>
</dbReference>
<evidence type="ECO:0000259" key="11">
    <source>
        <dbReference type="Pfam" id="PF14416"/>
    </source>
</evidence>
<evidence type="ECO:0000256" key="4">
    <source>
        <dbReference type="ARBA" id="ARBA00022968"/>
    </source>
</evidence>
<feature type="compositionally biased region" description="Polar residues" evidence="8">
    <location>
        <begin position="234"/>
        <end position="246"/>
    </location>
</feature>